<evidence type="ECO:0000256" key="1">
    <source>
        <dbReference type="SAM" id="Coils"/>
    </source>
</evidence>
<evidence type="ECO:0000313" key="4">
    <source>
        <dbReference type="EMBL" id="PRQ08381.1"/>
    </source>
</evidence>
<name>A0A2S9YTE3_9BACT</name>
<dbReference type="InterPro" id="IPR041664">
    <property type="entry name" value="AAA_16"/>
</dbReference>
<dbReference type="PROSITE" id="PS50011">
    <property type="entry name" value="PROTEIN_KINASE_DOM"/>
    <property type="match status" value="1"/>
</dbReference>
<feature type="coiled-coil region" evidence="1">
    <location>
        <begin position="1493"/>
        <end position="1541"/>
    </location>
</feature>
<keyword evidence="1" id="KW-0175">Coiled coil</keyword>
<dbReference type="InterPro" id="IPR053159">
    <property type="entry name" value="Hybrid_Histidine_Kinase"/>
</dbReference>
<dbReference type="SMART" id="SM00065">
    <property type="entry name" value="GAF"/>
    <property type="match status" value="1"/>
</dbReference>
<protein>
    <submittedName>
        <fullName evidence="4">RsbT co-antagonist protein RsbRA</fullName>
    </submittedName>
</protein>
<dbReference type="Pfam" id="PF00069">
    <property type="entry name" value="Pkinase"/>
    <property type="match status" value="1"/>
</dbReference>
<sequence length="1670" mass="184190">MDKFAGYTLTKRIHVGRGTVLYEGLCDEDRQPVVIKLSSEEHRSASGYAKIEHEYALLQALDIRGIPTARAIERFENGVALVLDRIPAPPLSQLLASSRLDLRASLQIAVQVARILGDLHRARVFHKDIKPHNILVDRETYEVHLIDFGITTRIASEVQTFIRPEAPDGTLAYMSPEQTGRMNRGLDYRTDFYSLGVTLYQCLAGTRPFTSDDPLELIHSHIARMPPALGDEVPPVVAQLVMKLLAKAAEDRYQSAAGLVADLERCLSSLSEHGEIESFALGSHDHTGALQISQRLFGRATELGELHDAFSRVRDGASELILVTGYAGVGKSALVNEIYKPIAADHGLFVAGKFDQFNRTTPYASIGAAFGELIQVILSERASRLDDWRQRLQDALGANGQVLTALIPALELVVGPQLPVPELGSTESQNRFNLVFKRFIDVLAQPEHPFALFLDDLQWADPASLALLEALLLDRARGHFLLIGAYRDSEVDRAHPLSLVLDSLREGGVEPRILQLEPLSAADVGELVSETLQSKADACEPLARVVHAKTLGNPFFANQFLREIYADGALRYDADATTRWVYDLEAINRHAYTDNVVDFMAAKILRLPNSVREILTIAACIGHRFDFHTLITITGRSAREISESLWAALDLGLIVPLDANYHLMHVLTDSPAVNLRYRFLHDRVQQAAYDLTDQDRRMELHLKIGRPLLADRVAGDSDDRLFEIVNHLNHGAPLLTDQAERTELARLNLEAGRRAKLATAYDAATGYLRGGTNSLPASAWATDYSLCFELHRELAECEYLCGRFSVAEELFQALIEHAQDQLDEAEIYTIRLRLYQVAGRYNDGVDLAHAALAKLGVTFPEDAEGVGAATGAEAARVPENLGERSVASLIDAPRMSDPRHERIMGLLAGLLPCAYIGRPEVFPLAALRMVNFSLQHGNTEASCFAYSAYGLMSVAAFGEIPRGLEFSELSIALNERFGDTSLRGCLLHLHGDHINFWRHHIRTDFPILERAFHACLEVGDHVYAGYLAFETPWQAIEAGDTPTKVRALTERYKAFATQTKNHAVFETIRMQEQYLTFLEGHTEEASAPTTEVFDKRASLARVTEASFGCGIAFFHIIELITLYTKGRHEAALAAASEARPVLGAVMAMPIEATFYLYEALALLASPDATTDSVELHLQKFALWAQHCPANFEHKYLLLQAEVARVDNSPAAAGLYDEALESARTNGFIQYEALGNELAGRYYHALGRRRIAPVYLNAAYVCYVRWGATGVAAALRDRFREHVSTLTDSDNPNQHAQIATATHTTSTTGTQRVIDLSTVLRATEALAGEVDVEALIGKIMQLVLHNAGGVHASLFIVRGDDLVLGARGAVQPDELQIGADTPLDDCRDVATSIVRLVARTRTGVVLADAQDDPRCAQDLHVARAEVRSILCVPLVHRQILVGVLYVENPRVKGAFSIARVALLETLSTQAAGAMENARLYADLSRVGAELSHANERLEAKVQARTDELREANERLLHQLEQREESERARTALQDQVIDMQRKRLLELSSPLIPITDHIRVLPLVGVVDDERARHVLESVLEDSRVHSTRTLLIDLTGVRNVNTEIVARVLVTTARTLRLLGTETVLTGIHPALARTLIDLDLSIGDLATRATLQDGISFAMHRSGAPRTGR</sequence>
<feature type="domain" description="STAS" evidence="3">
    <location>
        <begin position="1547"/>
        <end position="1659"/>
    </location>
</feature>
<dbReference type="InterPro" id="IPR036513">
    <property type="entry name" value="STAS_dom_sf"/>
</dbReference>
<dbReference type="PANTHER" id="PTHR43642:SF1">
    <property type="entry name" value="HYBRID SIGNAL TRANSDUCTION HISTIDINE KINASE G"/>
    <property type="match status" value="1"/>
</dbReference>
<dbReference type="RefSeq" id="WP_181233569.1">
    <property type="nucleotide sequence ID" value="NZ_PVNL01000042.1"/>
</dbReference>
<dbReference type="InterPro" id="IPR002645">
    <property type="entry name" value="STAS_dom"/>
</dbReference>
<dbReference type="CDD" id="cd14014">
    <property type="entry name" value="STKc_PknB_like"/>
    <property type="match status" value="1"/>
</dbReference>
<dbReference type="Gene3D" id="3.30.750.24">
    <property type="entry name" value="STAS domain"/>
    <property type="match status" value="1"/>
</dbReference>
<dbReference type="SUPFAM" id="SSF52091">
    <property type="entry name" value="SpoIIaa-like"/>
    <property type="match status" value="1"/>
</dbReference>
<dbReference type="SMART" id="SM00220">
    <property type="entry name" value="S_TKc"/>
    <property type="match status" value="1"/>
</dbReference>
<dbReference type="InterPro" id="IPR029016">
    <property type="entry name" value="GAF-like_dom_sf"/>
</dbReference>
<dbReference type="InterPro" id="IPR000719">
    <property type="entry name" value="Prot_kinase_dom"/>
</dbReference>
<dbReference type="InterPro" id="IPR008271">
    <property type="entry name" value="Ser/Thr_kinase_AS"/>
</dbReference>
<dbReference type="PROSITE" id="PS00108">
    <property type="entry name" value="PROTEIN_KINASE_ST"/>
    <property type="match status" value="1"/>
</dbReference>
<dbReference type="Proteomes" id="UP000238823">
    <property type="component" value="Unassembled WGS sequence"/>
</dbReference>
<dbReference type="Gene3D" id="3.40.50.300">
    <property type="entry name" value="P-loop containing nucleotide triphosphate hydrolases"/>
    <property type="match status" value="1"/>
</dbReference>
<comment type="caution">
    <text evidence="4">The sequence shown here is derived from an EMBL/GenBank/DDBJ whole genome shotgun (WGS) entry which is preliminary data.</text>
</comment>
<gene>
    <name evidence="4" type="primary">rsbRA_4</name>
    <name evidence="4" type="ORF">ENSA7_20080</name>
</gene>
<dbReference type="Pfam" id="PF01590">
    <property type="entry name" value="GAF"/>
    <property type="match status" value="1"/>
</dbReference>
<dbReference type="GO" id="GO:0005524">
    <property type="term" value="F:ATP binding"/>
    <property type="evidence" value="ECO:0007669"/>
    <property type="project" value="InterPro"/>
</dbReference>
<evidence type="ECO:0000313" key="5">
    <source>
        <dbReference type="Proteomes" id="UP000238823"/>
    </source>
</evidence>
<dbReference type="Gene3D" id="3.30.450.40">
    <property type="match status" value="1"/>
</dbReference>
<dbReference type="InterPro" id="IPR003018">
    <property type="entry name" value="GAF"/>
</dbReference>
<dbReference type="Pfam" id="PF13191">
    <property type="entry name" value="AAA_16"/>
    <property type="match status" value="1"/>
</dbReference>
<dbReference type="Pfam" id="PF01740">
    <property type="entry name" value="STAS"/>
    <property type="match status" value="1"/>
</dbReference>
<accession>A0A2S9YTE3</accession>
<evidence type="ECO:0000259" key="3">
    <source>
        <dbReference type="PROSITE" id="PS50801"/>
    </source>
</evidence>
<dbReference type="GO" id="GO:0004672">
    <property type="term" value="F:protein kinase activity"/>
    <property type="evidence" value="ECO:0007669"/>
    <property type="project" value="InterPro"/>
</dbReference>
<organism evidence="4 5">
    <name type="scientific">Enhygromyxa salina</name>
    <dbReference type="NCBI Taxonomy" id="215803"/>
    <lineage>
        <taxon>Bacteria</taxon>
        <taxon>Pseudomonadati</taxon>
        <taxon>Myxococcota</taxon>
        <taxon>Polyangia</taxon>
        <taxon>Nannocystales</taxon>
        <taxon>Nannocystaceae</taxon>
        <taxon>Enhygromyxa</taxon>
    </lineage>
</organism>
<dbReference type="SUPFAM" id="SSF55781">
    <property type="entry name" value="GAF domain-like"/>
    <property type="match status" value="1"/>
</dbReference>
<proteinExistence type="predicted"/>
<evidence type="ECO:0000259" key="2">
    <source>
        <dbReference type="PROSITE" id="PS50011"/>
    </source>
</evidence>
<dbReference type="CDD" id="cd07041">
    <property type="entry name" value="STAS_RsbR_RsbS_like"/>
    <property type="match status" value="1"/>
</dbReference>
<dbReference type="PROSITE" id="PS50801">
    <property type="entry name" value="STAS"/>
    <property type="match status" value="1"/>
</dbReference>
<dbReference type="InterPro" id="IPR027417">
    <property type="entry name" value="P-loop_NTPase"/>
</dbReference>
<dbReference type="SUPFAM" id="SSF52540">
    <property type="entry name" value="P-loop containing nucleoside triphosphate hydrolases"/>
    <property type="match status" value="1"/>
</dbReference>
<dbReference type="Gene3D" id="1.10.510.10">
    <property type="entry name" value="Transferase(Phosphotransferase) domain 1"/>
    <property type="match status" value="1"/>
</dbReference>
<dbReference type="SUPFAM" id="SSF56112">
    <property type="entry name" value="Protein kinase-like (PK-like)"/>
    <property type="match status" value="1"/>
</dbReference>
<reference evidence="4 5" key="1">
    <citation type="submission" date="2018-03" db="EMBL/GenBank/DDBJ databases">
        <title>Draft Genome Sequences of the Obligatory Marine Myxobacteria Enhygromyxa salina SWB007.</title>
        <authorList>
            <person name="Poehlein A."/>
            <person name="Moghaddam J.A."/>
            <person name="Harms H."/>
            <person name="Alanjari M."/>
            <person name="Koenig G.M."/>
            <person name="Daniel R."/>
            <person name="Schaeberle T.F."/>
        </authorList>
    </citation>
    <scope>NUCLEOTIDE SEQUENCE [LARGE SCALE GENOMIC DNA]</scope>
    <source>
        <strain evidence="4 5">SWB007</strain>
    </source>
</reference>
<dbReference type="PANTHER" id="PTHR43642">
    <property type="entry name" value="HYBRID SIGNAL TRANSDUCTION HISTIDINE KINASE G"/>
    <property type="match status" value="1"/>
</dbReference>
<dbReference type="EMBL" id="PVNL01000042">
    <property type="protein sequence ID" value="PRQ08381.1"/>
    <property type="molecule type" value="Genomic_DNA"/>
</dbReference>
<dbReference type="InterPro" id="IPR011009">
    <property type="entry name" value="Kinase-like_dom_sf"/>
</dbReference>
<feature type="domain" description="Protein kinase" evidence="2">
    <location>
        <begin position="7"/>
        <end position="276"/>
    </location>
</feature>